<reference evidence="1" key="1">
    <citation type="submission" date="2015-04" db="UniProtKB">
        <authorList>
            <consortium name="EnsemblPlants"/>
        </authorList>
    </citation>
    <scope>IDENTIFICATION</scope>
</reference>
<sequence>MGAAMADCGRWMATVRRCFWRGRGEERWVAMAPRGDGEWRGAAVSGVPSLSATELKERRRIDRGGVEGE</sequence>
<dbReference type="HOGENOM" id="CLU_2780161_0_0_1"/>
<reference evidence="1" key="2">
    <citation type="submission" date="2018-05" db="EMBL/GenBank/DDBJ databases">
        <title>OmerRS3 (Oryza meridionalis Reference Sequence Version 3).</title>
        <authorList>
            <person name="Zhang J."/>
            <person name="Kudrna D."/>
            <person name="Lee S."/>
            <person name="Talag J."/>
            <person name="Welchert J."/>
            <person name="Wing R.A."/>
        </authorList>
    </citation>
    <scope>NUCLEOTIDE SEQUENCE [LARGE SCALE GENOMIC DNA]</scope>
    <source>
        <strain evidence="1">cv. OR44</strain>
    </source>
</reference>
<protein>
    <submittedName>
        <fullName evidence="1">Uncharacterized protein</fullName>
    </submittedName>
</protein>
<name>A0A0E0E1L3_9ORYZ</name>
<dbReference type="AlphaFoldDB" id="A0A0E0E1L3"/>
<keyword evidence="2" id="KW-1185">Reference proteome</keyword>
<evidence type="ECO:0000313" key="2">
    <source>
        <dbReference type="Proteomes" id="UP000008021"/>
    </source>
</evidence>
<proteinExistence type="predicted"/>
<evidence type="ECO:0000313" key="1">
    <source>
        <dbReference type="EnsemblPlants" id="OMERI06G15370.1"/>
    </source>
</evidence>
<dbReference type="Gramene" id="OMERI06G15370.1">
    <property type="protein sequence ID" value="OMERI06G15370.1"/>
    <property type="gene ID" value="OMERI06G15370"/>
</dbReference>
<dbReference type="Proteomes" id="UP000008021">
    <property type="component" value="Chromosome 6"/>
</dbReference>
<accession>A0A0E0E1L3</accession>
<organism evidence="1">
    <name type="scientific">Oryza meridionalis</name>
    <dbReference type="NCBI Taxonomy" id="40149"/>
    <lineage>
        <taxon>Eukaryota</taxon>
        <taxon>Viridiplantae</taxon>
        <taxon>Streptophyta</taxon>
        <taxon>Embryophyta</taxon>
        <taxon>Tracheophyta</taxon>
        <taxon>Spermatophyta</taxon>
        <taxon>Magnoliopsida</taxon>
        <taxon>Liliopsida</taxon>
        <taxon>Poales</taxon>
        <taxon>Poaceae</taxon>
        <taxon>BOP clade</taxon>
        <taxon>Oryzoideae</taxon>
        <taxon>Oryzeae</taxon>
        <taxon>Oryzinae</taxon>
        <taxon>Oryza</taxon>
    </lineage>
</organism>
<dbReference type="EnsemblPlants" id="OMERI06G15370.1">
    <property type="protein sequence ID" value="OMERI06G15370.1"/>
    <property type="gene ID" value="OMERI06G15370"/>
</dbReference>